<evidence type="ECO:0000256" key="4">
    <source>
        <dbReference type="ARBA" id="ARBA00023136"/>
    </source>
</evidence>
<sequence>MSGKMPLVKTASCRALTTARMLVATYFIAHATGFIVVTDDVDLVPRAGTATVVSWATMTIVWLTGVALFIGRIIRPAAVILALYTLCAALVSHSGLFAKPIVRHTLWVEVVMVGALAMIALTAKLQSCRSEGLRKAADDNDDESSRSRLELAATRAALAEIQASDQRISYPPALMRRSA</sequence>
<keyword evidence="2 5" id="KW-0812">Transmembrane</keyword>
<evidence type="ECO:0000313" key="6">
    <source>
        <dbReference type="EMBL" id="TCM83365.1"/>
    </source>
</evidence>
<accession>A0A4R1YTF1</accession>
<comment type="subcellular location">
    <subcellularLocation>
        <location evidence="1">Membrane</location>
        <topology evidence="1">Multi-pass membrane protein</topology>
    </subcellularLocation>
</comment>
<evidence type="ECO:0000256" key="3">
    <source>
        <dbReference type="ARBA" id="ARBA00022989"/>
    </source>
</evidence>
<evidence type="ECO:0000256" key="1">
    <source>
        <dbReference type="ARBA" id="ARBA00004141"/>
    </source>
</evidence>
<protein>
    <submittedName>
        <fullName evidence="6">Putative membrane protein YphA (DoxX/SURF4 family)</fullName>
    </submittedName>
</protein>
<dbReference type="Proteomes" id="UP000295277">
    <property type="component" value="Unassembled WGS sequence"/>
</dbReference>
<evidence type="ECO:0000313" key="7">
    <source>
        <dbReference type="Proteomes" id="UP000295277"/>
    </source>
</evidence>
<gene>
    <name evidence="6" type="ORF">EV216_11421</name>
</gene>
<reference evidence="6 7" key="1">
    <citation type="submission" date="2019-03" db="EMBL/GenBank/DDBJ databases">
        <title>Genomic Encyclopedia of Type Strains, Phase IV (KMG-IV): sequencing the most valuable type-strain genomes for metagenomic binning, comparative biology and taxonomic classification.</title>
        <authorList>
            <person name="Goeker M."/>
        </authorList>
    </citation>
    <scope>NUCLEOTIDE SEQUENCE [LARGE SCALE GENOMIC DNA]</scope>
    <source>
        <strain evidence="6 7">DSM 21153</strain>
    </source>
</reference>
<feature type="transmembrane region" description="Helical" evidence="5">
    <location>
        <begin position="77"/>
        <end position="98"/>
    </location>
</feature>
<dbReference type="GO" id="GO:0016020">
    <property type="term" value="C:membrane"/>
    <property type="evidence" value="ECO:0007669"/>
    <property type="project" value="UniProtKB-SubCell"/>
</dbReference>
<evidence type="ECO:0000256" key="2">
    <source>
        <dbReference type="ARBA" id="ARBA00022692"/>
    </source>
</evidence>
<dbReference type="InterPro" id="IPR032808">
    <property type="entry name" value="DoxX"/>
</dbReference>
<organism evidence="6 7">
    <name type="scientific">Rhodovulum steppense</name>
    <dbReference type="NCBI Taxonomy" id="540251"/>
    <lineage>
        <taxon>Bacteria</taxon>
        <taxon>Pseudomonadati</taxon>
        <taxon>Pseudomonadota</taxon>
        <taxon>Alphaproteobacteria</taxon>
        <taxon>Rhodobacterales</taxon>
        <taxon>Paracoccaceae</taxon>
        <taxon>Rhodovulum</taxon>
    </lineage>
</organism>
<keyword evidence="4 5" id="KW-0472">Membrane</keyword>
<feature type="transmembrane region" description="Helical" evidence="5">
    <location>
        <begin position="21"/>
        <end position="38"/>
    </location>
</feature>
<feature type="transmembrane region" description="Helical" evidence="5">
    <location>
        <begin position="50"/>
        <end position="70"/>
    </location>
</feature>
<comment type="caution">
    <text evidence="6">The sequence shown here is derived from an EMBL/GenBank/DDBJ whole genome shotgun (WGS) entry which is preliminary data.</text>
</comment>
<dbReference type="Pfam" id="PF07681">
    <property type="entry name" value="DoxX"/>
    <property type="match status" value="1"/>
</dbReference>
<keyword evidence="3 5" id="KW-1133">Transmembrane helix</keyword>
<evidence type="ECO:0000256" key="5">
    <source>
        <dbReference type="SAM" id="Phobius"/>
    </source>
</evidence>
<keyword evidence="7" id="KW-1185">Reference proteome</keyword>
<name>A0A4R1YTF1_9RHOB</name>
<feature type="transmembrane region" description="Helical" evidence="5">
    <location>
        <begin position="104"/>
        <end position="125"/>
    </location>
</feature>
<dbReference type="EMBL" id="SLVM01000014">
    <property type="protein sequence ID" value="TCM83365.1"/>
    <property type="molecule type" value="Genomic_DNA"/>
</dbReference>
<dbReference type="AlphaFoldDB" id="A0A4R1YTF1"/>
<proteinExistence type="predicted"/>